<evidence type="ECO:0000313" key="3">
    <source>
        <dbReference type="EMBL" id="QBZ57600.1"/>
    </source>
</evidence>
<accession>A0A4P7NBI3</accession>
<sequence length="771" mass="86867">MTDRSRSEIIRDNPIGNGLAAFHASFYSICDEKEVPRTPDAVGQLDQEDFQTIVLLLFSTLQILPASRLLRSGGTGKNVLGDIARLNSAVASDDFDLDRIKPLLRAALADDPNDALIWDQVYRVVAKSTPPPRLVPSVLSSFQQTPWLHNTGSFANSSEYRQDVDRVLRSELGPLYVGLPGARDVFFGRVAGLHAASEAVLKKCTEGDNPLFGSEGWRGWPLDAKENDVLAWFDDIIPKLDAFAETYRPTPTRERKLDIGLVDNPEAGKDSKYYWSHILVPGKLKSNRSADKASKAWLDLGRYAREVLAAQNTRRFVLGFIFCGPLIRLWEFDRLGGIASEKFDINENGLEFVTTIFGFLWISEEELGFDLTVVTAEGQRFIVIERDGRTERFIIDELMTRVPCVAGRATTCWKAHREKDPKTKLVIKDLWQYTERENEGDLFQEVTEKGVVNVARYYHHETVQVHGTDDDIRSNVRGGLDITAATNYWPERSMPLPNTIVFGASRKGRSSSGTAGKKRLSSRIGATLPPSKRSCSASPTKVSGDGLSNRVHRRIILRNYGNPIYKASSRSALLAALEGCIQGHESLLKAGFLYRDISINNLIINEDDNLCWPSFLIDLDLAVRETRKGASGAKGKTGTRAFMAIGALLGEQHSFMHDLESFFWVLFWICIHYKGLHEGRVIPEFDQWNYINMELLAKEKKGQVFHEQDFIKSAEDNFTSHYQLLIFWVNRLRKAVFPNGGRWETEEIGLYARMRGIIEEARKDPKVSAER</sequence>
<organism evidence="3 4">
    <name type="scientific">Pyricularia oryzae</name>
    <name type="common">Rice blast fungus</name>
    <name type="synonym">Magnaporthe oryzae</name>
    <dbReference type="NCBI Taxonomy" id="318829"/>
    <lineage>
        <taxon>Eukaryota</taxon>
        <taxon>Fungi</taxon>
        <taxon>Dikarya</taxon>
        <taxon>Ascomycota</taxon>
        <taxon>Pezizomycotina</taxon>
        <taxon>Sordariomycetes</taxon>
        <taxon>Sordariomycetidae</taxon>
        <taxon>Magnaporthales</taxon>
        <taxon>Pyriculariaceae</taxon>
        <taxon>Pyricularia</taxon>
    </lineage>
</organism>
<evidence type="ECO:0000313" key="4">
    <source>
        <dbReference type="Proteomes" id="UP000294847"/>
    </source>
</evidence>
<protein>
    <recommendedName>
        <fullName evidence="2">Fungal-type protein kinase domain-containing protein</fullName>
    </recommendedName>
</protein>
<evidence type="ECO:0000256" key="1">
    <source>
        <dbReference type="SAM" id="MobiDB-lite"/>
    </source>
</evidence>
<dbReference type="PANTHER" id="PTHR38248:SF2">
    <property type="entry name" value="FUNK1 11"/>
    <property type="match status" value="1"/>
</dbReference>
<feature type="domain" description="Fungal-type protein kinase" evidence="2">
    <location>
        <begin position="257"/>
        <end position="670"/>
    </location>
</feature>
<feature type="region of interest" description="Disordered" evidence="1">
    <location>
        <begin position="503"/>
        <end position="546"/>
    </location>
</feature>
<evidence type="ECO:0000259" key="2">
    <source>
        <dbReference type="Pfam" id="PF17667"/>
    </source>
</evidence>
<dbReference type="PANTHER" id="PTHR38248">
    <property type="entry name" value="FUNK1 6"/>
    <property type="match status" value="1"/>
</dbReference>
<dbReference type="InterPro" id="IPR011009">
    <property type="entry name" value="Kinase-like_dom_sf"/>
</dbReference>
<proteinExistence type="predicted"/>
<dbReference type="Pfam" id="PF17667">
    <property type="entry name" value="Pkinase_fungal"/>
    <property type="match status" value="1"/>
</dbReference>
<dbReference type="SUPFAM" id="SSF56112">
    <property type="entry name" value="Protein kinase-like (PK-like)"/>
    <property type="match status" value="1"/>
</dbReference>
<dbReference type="AlphaFoldDB" id="A0A4P7NBI3"/>
<dbReference type="Proteomes" id="UP000294847">
    <property type="component" value="Chromosome 2"/>
</dbReference>
<name>A0A4P7NBI3_PYROR</name>
<gene>
    <name evidence="3" type="ORF">PoMZ_02531</name>
</gene>
<reference evidence="3 4" key="1">
    <citation type="journal article" date="2019" name="Mol. Biol. Evol.">
        <title>Blast fungal genomes show frequent chromosomal changes, gene gains and losses, and effector gene turnover.</title>
        <authorList>
            <person name="Gomez Luciano L.B."/>
            <person name="Jason Tsai I."/>
            <person name="Chuma I."/>
            <person name="Tosa Y."/>
            <person name="Chen Y.H."/>
            <person name="Li J.Y."/>
            <person name="Li M.Y."/>
            <person name="Jade Lu M.Y."/>
            <person name="Nakayashiki H."/>
            <person name="Li W.H."/>
        </authorList>
    </citation>
    <scope>NUCLEOTIDE SEQUENCE [LARGE SCALE GENOMIC DNA]</scope>
    <source>
        <strain evidence="3">MZ5-1-6</strain>
    </source>
</reference>
<dbReference type="InterPro" id="IPR040976">
    <property type="entry name" value="Pkinase_fungal"/>
</dbReference>
<dbReference type="EMBL" id="CP034205">
    <property type="protein sequence ID" value="QBZ57600.1"/>
    <property type="molecule type" value="Genomic_DNA"/>
</dbReference>
<dbReference type="Gene3D" id="1.10.510.10">
    <property type="entry name" value="Transferase(Phosphotransferase) domain 1"/>
    <property type="match status" value="1"/>
</dbReference>